<dbReference type="PANTHER" id="PTHR19433:SF133">
    <property type="entry name" value="IMMUNE-TYPE RECEPTOR 5 PRECURSOR-RELATED"/>
    <property type="match status" value="1"/>
</dbReference>
<feature type="chain" id="PRO_5045649855" description="Ig-like domain-containing protein" evidence="9">
    <location>
        <begin position="17"/>
        <end position="349"/>
    </location>
</feature>
<evidence type="ECO:0000313" key="12">
    <source>
        <dbReference type="Proteomes" id="UP001469553"/>
    </source>
</evidence>
<keyword evidence="5 8" id="KW-0472">Membrane</keyword>
<dbReference type="EMBL" id="JAHRIP010048602">
    <property type="protein sequence ID" value="MEQ2299879.1"/>
    <property type="molecule type" value="Genomic_DNA"/>
</dbReference>
<feature type="domain" description="Ig-like" evidence="10">
    <location>
        <begin position="150"/>
        <end position="225"/>
    </location>
</feature>
<evidence type="ECO:0000256" key="2">
    <source>
        <dbReference type="ARBA" id="ARBA00022475"/>
    </source>
</evidence>
<reference evidence="11 12" key="1">
    <citation type="submission" date="2021-06" db="EMBL/GenBank/DDBJ databases">
        <authorList>
            <person name="Palmer J.M."/>
        </authorList>
    </citation>
    <scope>NUCLEOTIDE SEQUENCE [LARGE SCALE GENOMIC DNA]</scope>
    <source>
        <strain evidence="11 12">AS_MEX2019</strain>
        <tissue evidence="11">Muscle</tissue>
    </source>
</reference>
<comment type="caution">
    <text evidence="11">The sequence shown here is derived from an EMBL/GenBank/DDBJ whole genome shotgun (WGS) entry which is preliminary data.</text>
</comment>
<dbReference type="Proteomes" id="UP001469553">
    <property type="component" value="Unassembled WGS sequence"/>
</dbReference>
<keyword evidence="4" id="KW-0391">Immunity</keyword>
<name>A0ABV0Z131_9TELE</name>
<dbReference type="SMART" id="SM00409">
    <property type="entry name" value="IG"/>
    <property type="match status" value="1"/>
</dbReference>
<dbReference type="InterPro" id="IPR052051">
    <property type="entry name" value="TCR_complex_component"/>
</dbReference>
<evidence type="ECO:0000256" key="9">
    <source>
        <dbReference type="SAM" id="SignalP"/>
    </source>
</evidence>
<evidence type="ECO:0000259" key="10">
    <source>
        <dbReference type="PROSITE" id="PS50835"/>
    </source>
</evidence>
<dbReference type="PANTHER" id="PTHR19433">
    <property type="entry name" value="T-CELL RECEPTOR ALPHA CHAIN V REGION-RELATED"/>
    <property type="match status" value="1"/>
</dbReference>
<keyword evidence="2" id="KW-1003">Cell membrane</keyword>
<dbReference type="InterPro" id="IPR013783">
    <property type="entry name" value="Ig-like_fold"/>
</dbReference>
<evidence type="ECO:0000256" key="4">
    <source>
        <dbReference type="ARBA" id="ARBA00022859"/>
    </source>
</evidence>
<accession>A0ABV0Z131</accession>
<comment type="subcellular location">
    <subcellularLocation>
        <location evidence="1">Cell membrane</location>
    </subcellularLocation>
</comment>
<dbReference type="Pfam" id="PF07686">
    <property type="entry name" value="V-set"/>
    <property type="match status" value="1"/>
</dbReference>
<feature type="signal peptide" evidence="9">
    <location>
        <begin position="1"/>
        <end position="16"/>
    </location>
</feature>
<keyword evidence="12" id="KW-1185">Reference proteome</keyword>
<evidence type="ECO:0000256" key="5">
    <source>
        <dbReference type="ARBA" id="ARBA00023136"/>
    </source>
</evidence>
<dbReference type="Gene3D" id="2.60.40.10">
    <property type="entry name" value="Immunoglobulins"/>
    <property type="match status" value="2"/>
</dbReference>
<evidence type="ECO:0000256" key="3">
    <source>
        <dbReference type="ARBA" id="ARBA00022729"/>
    </source>
</evidence>
<dbReference type="InterPro" id="IPR036179">
    <property type="entry name" value="Ig-like_dom_sf"/>
</dbReference>
<organism evidence="11 12">
    <name type="scientific">Ameca splendens</name>
    <dbReference type="NCBI Taxonomy" id="208324"/>
    <lineage>
        <taxon>Eukaryota</taxon>
        <taxon>Metazoa</taxon>
        <taxon>Chordata</taxon>
        <taxon>Craniata</taxon>
        <taxon>Vertebrata</taxon>
        <taxon>Euteleostomi</taxon>
        <taxon>Actinopterygii</taxon>
        <taxon>Neopterygii</taxon>
        <taxon>Teleostei</taxon>
        <taxon>Neoteleostei</taxon>
        <taxon>Acanthomorphata</taxon>
        <taxon>Ovalentaria</taxon>
        <taxon>Atherinomorphae</taxon>
        <taxon>Cyprinodontiformes</taxon>
        <taxon>Goodeidae</taxon>
        <taxon>Ameca</taxon>
    </lineage>
</organism>
<keyword evidence="8" id="KW-1133">Transmembrane helix</keyword>
<keyword evidence="8" id="KW-0812">Transmembrane</keyword>
<feature type="domain" description="Ig-like" evidence="10">
    <location>
        <begin position="26"/>
        <end position="109"/>
    </location>
</feature>
<dbReference type="SUPFAM" id="SSF48726">
    <property type="entry name" value="Immunoglobulin"/>
    <property type="match status" value="2"/>
</dbReference>
<feature type="transmembrane region" description="Helical" evidence="8">
    <location>
        <begin position="253"/>
        <end position="272"/>
    </location>
</feature>
<dbReference type="InterPro" id="IPR003599">
    <property type="entry name" value="Ig_sub"/>
</dbReference>
<dbReference type="PROSITE" id="PS50835">
    <property type="entry name" value="IG_LIKE"/>
    <property type="match status" value="2"/>
</dbReference>
<evidence type="ECO:0000256" key="8">
    <source>
        <dbReference type="SAM" id="Phobius"/>
    </source>
</evidence>
<dbReference type="InterPro" id="IPR013106">
    <property type="entry name" value="Ig_V-set"/>
</dbReference>
<evidence type="ECO:0000256" key="6">
    <source>
        <dbReference type="ARBA" id="ARBA00023157"/>
    </source>
</evidence>
<proteinExistence type="predicted"/>
<sequence>MTLLWFTVFLLHQGYGFVPVVTVQLGEPVSFTCAVIEKFQSTTWLHWYKQSAGDTVKLIAMQRKNLDPSYGPEFVASRFRVTNDGKIGNLTILRTVQQDEGMYHCALTDWTKSIWTGTYLMIKGSSKTTSSYIVVKSTISDLSHQADSETLQCSVLSKSENNSCSGDLRVFWFKAGSNGFFPSVIYTDGKRADNCEESPNAQKKCSYNFPKNISSSDPGTYYCAVVTCGEILLGNAIRKEGDQTPSYEMKTLLITKICLAISVIVNIIFICYQTQAFACRIFKESPSEAEHNNVSQLREEIPVKGQDLNYSTLHFSGGKTPRGKKNRELTAEIVYSRVKHMDVDCSALQ</sequence>
<evidence type="ECO:0000256" key="1">
    <source>
        <dbReference type="ARBA" id="ARBA00004236"/>
    </source>
</evidence>
<dbReference type="InterPro" id="IPR007110">
    <property type="entry name" value="Ig-like_dom"/>
</dbReference>
<keyword evidence="3 9" id="KW-0732">Signal</keyword>
<evidence type="ECO:0000256" key="7">
    <source>
        <dbReference type="ARBA" id="ARBA00023180"/>
    </source>
</evidence>
<dbReference type="CDD" id="cd00099">
    <property type="entry name" value="IgV"/>
    <property type="match status" value="1"/>
</dbReference>
<keyword evidence="6" id="KW-1015">Disulfide bond</keyword>
<gene>
    <name evidence="11" type="ORF">AMECASPLE_019513</name>
</gene>
<protein>
    <recommendedName>
        <fullName evidence="10">Ig-like domain-containing protein</fullName>
    </recommendedName>
</protein>
<keyword evidence="7" id="KW-0325">Glycoprotein</keyword>
<evidence type="ECO:0000313" key="11">
    <source>
        <dbReference type="EMBL" id="MEQ2299879.1"/>
    </source>
</evidence>